<gene>
    <name evidence="8" type="primary">lnt</name>
    <name evidence="10" type="ORF">SAMN05444817_11114</name>
</gene>
<dbReference type="PANTHER" id="PTHR38686">
    <property type="entry name" value="APOLIPOPROTEIN N-ACYLTRANSFERASE"/>
    <property type="match status" value="1"/>
</dbReference>
<dbReference type="PROSITE" id="PS50263">
    <property type="entry name" value="CN_HYDROLASE"/>
    <property type="match status" value="1"/>
</dbReference>
<dbReference type="InterPro" id="IPR036526">
    <property type="entry name" value="C-N_Hydrolase_sf"/>
</dbReference>
<evidence type="ECO:0000256" key="7">
    <source>
        <dbReference type="ARBA" id="ARBA00023315"/>
    </source>
</evidence>
<keyword evidence="3 8" id="KW-0808">Transferase</keyword>
<dbReference type="GO" id="GO:0042158">
    <property type="term" value="P:lipoprotein biosynthetic process"/>
    <property type="evidence" value="ECO:0007669"/>
    <property type="project" value="UniProtKB-UniRule"/>
</dbReference>
<keyword evidence="2 8" id="KW-1003">Cell membrane</keyword>
<dbReference type="InterPro" id="IPR003010">
    <property type="entry name" value="C-N_Hydrolase"/>
</dbReference>
<feature type="transmembrane region" description="Helical" evidence="8">
    <location>
        <begin position="97"/>
        <end position="117"/>
    </location>
</feature>
<evidence type="ECO:0000256" key="4">
    <source>
        <dbReference type="ARBA" id="ARBA00022692"/>
    </source>
</evidence>
<feature type="transmembrane region" description="Helical" evidence="8">
    <location>
        <begin position="129"/>
        <end position="148"/>
    </location>
</feature>
<dbReference type="EC" id="2.3.1.269" evidence="8"/>
<feature type="transmembrane region" description="Helical" evidence="8">
    <location>
        <begin position="49"/>
        <end position="66"/>
    </location>
</feature>
<evidence type="ECO:0000256" key="8">
    <source>
        <dbReference type="HAMAP-Rule" id="MF_01148"/>
    </source>
</evidence>
<dbReference type="EMBL" id="FTOF01000011">
    <property type="protein sequence ID" value="SIS52634.1"/>
    <property type="molecule type" value="Genomic_DNA"/>
</dbReference>
<dbReference type="PANTHER" id="PTHR38686:SF1">
    <property type="entry name" value="APOLIPOPROTEIN N-ACYLTRANSFERASE"/>
    <property type="match status" value="1"/>
</dbReference>
<keyword evidence="4 8" id="KW-0812">Transmembrane</keyword>
<protein>
    <recommendedName>
        <fullName evidence="8">Apolipoprotein N-acyltransferase</fullName>
        <shortName evidence="8">ALP N-acyltransferase</shortName>
        <ecNumber evidence="8">2.3.1.269</ecNumber>
    </recommendedName>
</protein>
<dbReference type="CDD" id="cd07571">
    <property type="entry name" value="ALP_N-acyl_transferase"/>
    <property type="match status" value="1"/>
</dbReference>
<comment type="pathway">
    <text evidence="8">Protein modification; lipoprotein biosynthesis (N-acyl transfer).</text>
</comment>
<comment type="function">
    <text evidence="8">Catalyzes the phospholipid dependent N-acylation of the N-terminal cysteine of apolipoprotein, the last step in lipoprotein maturation.</text>
</comment>
<dbReference type="InterPro" id="IPR045378">
    <property type="entry name" value="LNT_N"/>
</dbReference>
<dbReference type="InterPro" id="IPR004563">
    <property type="entry name" value="Apolipo_AcylTrfase"/>
</dbReference>
<dbReference type="UniPathway" id="UPA00666"/>
<accession>A0A1N7JTV5</accession>
<feature type="transmembrane region" description="Helical" evidence="8">
    <location>
        <begin position="168"/>
        <end position="195"/>
    </location>
</feature>
<comment type="subcellular location">
    <subcellularLocation>
        <location evidence="1 8">Cell membrane</location>
        <topology evidence="1 8">Multi-pass membrane protein</topology>
    </subcellularLocation>
</comment>
<feature type="transmembrane region" description="Helical" evidence="8">
    <location>
        <begin position="202"/>
        <end position="222"/>
    </location>
</feature>
<name>A0A1N7JTV5_9CORY</name>
<dbReference type="Pfam" id="PF20154">
    <property type="entry name" value="LNT_N"/>
    <property type="match status" value="1"/>
</dbReference>
<evidence type="ECO:0000256" key="6">
    <source>
        <dbReference type="ARBA" id="ARBA00023136"/>
    </source>
</evidence>
<evidence type="ECO:0000313" key="11">
    <source>
        <dbReference type="Proteomes" id="UP000186292"/>
    </source>
</evidence>
<proteinExistence type="inferred from homology"/>
<dbReference type="SUPFAM" id="SSF56317">
    <property type="entry name" value="Carbon-nitrogen hydrolase"/>
    <property type="match status" value="1"/>
</dbReference>
<dbReference type="GO" id="GO:0005886">
    <property type="term" value="C:plasma membrane"/>
    <property type="evidence" value="ECO:0007669"/>
    <property type="project" value="UniProtKB-SubCell"/>
</dbReference>
<evidence type="ECO:0000256" key="5">
    <source>
        <dbReference type="ARBA" id="ARBA00022989"/>
    </source>
</evidence>
<feature type="domain" description="CN hydrolase" evidence="9">
    <location>
        <begin position="230"/>
        <end position="476"/>
    </location>
</feature>
<dbReference type="Pfam" id="PF00795">
    <property type="entry name" value="CN_hydrolase"/>
    <property type="match status" value="1"/>
</dbReference>
<dbReference type="Proteomes" id="UP000186292">
    <property type="component" value="Unassembled WGS sequence"/>
</dbReference>
<sequence>MKASTAADVTVSRLSRGIAGDNWRRLAGPTALMMGAAVVWWLALPPRGWWVLFPVGVTMFMLALAGQPLRNRLWLGGLGGVAHYALALRWLTDFNTAGYAAVVAVQALLLMLVAAVSPNEAAFRSRWSGWWLLTPAALVLLEAVQHRFPFGGFPLSAFGYSQTDGPFVAAAPLGGTLLVTALAAVAGAVVTAVIFGPRRARAASVVAVVVVLAVPAFAPTIADDTAEGSLDVVLVQGGGPRGLRAVNTDPFDTTRRHLQAAEDITGDPDLVLLPENVVNIDGSIDGTRVDAAFAELARQLDTNIVVGITEFEDQHFRNASIVWGPDGTRLGRYEKHHRVPFGEYIPMRNLIERLSEDARFIPRDAIAGEGPAVLDPSGTPRLGIVISYEVFFADRVADAVRNGGQLLLAPTNAASFVTEEVPAIEVAASRMRAREFGRTVLQAAPTGYSAVIQPDGTVSQLSGLGTNELLTATVPLHTGLTPYARMGDTPLLVLAMLALAWPAVTGLVSWRRRRQVTEVSH</sequence>
<dbReference type="Gene3D" id="3.60.110.10">
    <property type="entry name" value="Carbon-nitrogen hydrolase"/>
    <property type="match status" value="1"/>
</dbReference>
<evidence type="ECO:0000256" key="1">
    <source>
        <dbReference type="ARBA" id="ARBA00004651"/>
    </source>
</evidence>
<dbReference type="NCBIfam" id="TIGR00546">
    <property type="entry name" value="lnt"/>
    <property type="match status" value="1"/>
</dbReference>
<comment type="catalytic activity">
    <reaction evidence="8">
        <text>N-terminal S-1,2-diacyl-sn-glyceryl-L-cysteinyl-[lipoprotein] + a glycerophospholipid = N-acyl-S-1,2-diacyl-sn-glyceryl-L-cysteinyl-[lipoprotein] + a 2-acyl-sn-glycero-3-phospholipid + H(+)</text>
        <dbReference type="Rhea" id="RHEA:48228"/>
        <dbReference type="Rhea" id="RHEA-COMP:14681"/>
        <dbReference type="Rhea" id="RHEA-COMP:14684"/>
        <dbReference type="ChEBI" id="CHEBI:15378"/>
        <dbReference type="ChEBI" id="CHEBI:136912"/>
        <dbReference type="ChEBI" id="CHEBI:140656"/>
        <dbReference type="ChEBI" id="CHEBI:140657"/>
        <dbReference type="ChEBI" id="CHEBI:140660"/>
        <dbReference type="EC" id="2.3.1.269"/>
    </reaction>
</comment>
<dbReference type="STRING" id="1161099.SAMN05444817_11114"/>
<evidence type="ECO:0000259" key="9">
    <source>
        <dbReference type="PROSITE" id="PS50263"/>
    </source>
</evidence>
<reference evidence="11" key="1">
    <citation type="submission" date="2017-01" db="EMBL/GenBank/DDBJ databases">
        <authorList>
            <person name="Varghese N."/>
            <person name="Submissions S."/>
        </authorList>
    </citation>
    <scope>NUCLEOTIDE SEQUENCE [LARGE SCALE GENOMIC DNA]</scope>
    <source>
        <strain evidence="11">DSM 44531</strain>
    </source>
</reference>
<keyword evidence="5 8" id="KW-1133">Transmembrane helix</keyword>
<keyword evidence="7 8" id="KW-0012">Acyltransferase</keyword>
<dbReference type="HAMAP" id="MF_01148">
    <property type="entry name" value="Lnt"/>
    <property type="match status" value="1"/>
</dbReference>
<evidence type="ECO:0000256" key="3">
    <source>
        <dbReference type="ARBA" id="ARBA00022679"/>
    </source>
</evidence>
<organism evidence="10 11">
    <name type="scientific">Corynebacterium appendicis CIP 107643</name>
    <dbReference type="NCBI Taxonomy" id="1161099"/>
    <lineage>
        <taxon>Bacteria</taxon>
        <taxon>Bacillati</taxon>
        <taxon>Actinomycetota</taxon>
        <taxon>Actinomycetes</taxon>
        <taxon>Mycobacteriales</taxon>
        <taxon>Corynebacteriaceae</taxon>
        <taxon>Corynebacterium</taxon>
    </lineage>
</organism>
<keyword evidence="10" id="KW-0449">Lipoprotein</keyword>
<feature type="transmembrane region" description="Helical" evidence="8">
    <location>
        <begin position="26"/>
        <end position="43"/>
    </location>
</feature>
<dbReference type="AlphaFoldDB" id="A0A1N7JTV5"/>
<keyword evidence="11" id="KW-1185">Reference proteome</keyword>
<evidence type="ECO:0000256" key="2">
    <source>
        <dbReference type="ARBA" id="ARBA00022475"/>
    </source>
</evidence>
<evidence type="ECO:0000313" key="10">
    <source>
        <dbReference type="EMBL" id="SIS52634.1"/>
    </source>
</evidence>
<feature type="transmembrane region" description="Helical" evidence="8">
    <location>
        <begin position="73"/>
        <end position="91"/>
    </location>
</feature>
<keyword evidence="6 8" id="KW-0472">Membrane</keyword>
<feature type="transmembrane region" description="Helical" evidence="8">
    <location>
        <begin position="491"/>
        <end position="510"/>
    </location>
</feature>
<comment type="similarity">
    <text evidence="8">Belongs to the CN hydrolase family. Apolipoprotein N-acyltransferase subfamily.</text>
</comment>
<dbReference type="GO" id="GO:0016410">
    <property type="term" value="F:N-acyltransferase activity"/>
    <property type="evidence" value="ECO:0007669"/>
    <property type="project" value="UniProtKB-UniRule"/>
</dbReference>